<accession>A0A1E3Q8D7</accession>
<keyword evidence="3" id="KW-1185">Reference proteome</keyword>
<dbReference type="AlphaFoldDB" id="A0A1E3Q8D7"/>
<keyword evidence="1" id="KW-0472">Membrane</keyword>
<dbReference type="Proteomes" id="UP000094385">
    <property type="component" value="Unassembled WGS sequence"/>
</dbReference>
<keyword evidence="1" id="KW-1133">Transmembrane helix</keyword>
<gene>
    <name evidence="2" type="ORF">LIPSTDRAFT_276440</name>
</gene>
<feature type="transmembrane region" description="Helical" evidence="1">
    <location>
        <begin position="21"/>
        <end position="42"/>
    </location>
</feature>
<evidence type="ECO:0000256" key="1">
    <source>
        <dbReference type="SAM" id="Phobius"/>
    </source>
</evidence>
<sequence>MVLGNTTRTEIMKTNRCRHNICLLFLIMNFYALHCNGGKIIYGKRTGLLKSAVVDEFQAERVRIMQHRNSLSESSVATGSRICVSLLSSK</sequence>
<evidence type="ECO:0000313" key="2">
    <source>
        <dbReference type="EMBL" id="ODQ73959.1"/>
    </source>
</evidence>
<name>A0A1E3Q8D7_LIPST</name>
<protein>
    <submittedName>
        <fullName evidence="2">Uncharacterized protein</fullName>
    </submittedName>
</protein>
<evidence type="ECO:0000313" key="3">
    <source>
        <dbReference type="Proteomes" id="UP000094385"/>
    </source>
</evidence>
<dbReference type="EMBL" id="KV454293">
    <property type="protein sequence ID" value="ODQ73959.1"/>
    <property type="molecule type" value="Genomic_DNA"/>
</dbReference>
<keyword evidence="1" id="KW-0812">Transmembrane</keyword>
<proteinExistence type="predicted"/>
<reference evidence="2 3" key="1">
    <citation type="journal article" date="2016" name="Proc. Natl. Acad. Sci. U.S.A.">
        <title>Comparative genomics of biotechnologically important yeasts.</title>
        <authorList>
            <person name="Riley R."/>
            <person name="Haridas S."/>
            <person name="Wolfe K.H."/>
            <person name="Lopes M.R."/>
            <person name="Hittinger C.T."/>
            <person name="Goeker M."/>
            <person name="Salamov A.A."/>
            <person name="Wisecaver J.H."/>
            <person name="Long T.M."/>
            <person name="Calvey C.H."/>
            <person name="Aerts A.L."/>
            <person name="Barry K.W."/>
            <person name="Choi C."/>
            <person name="Clum A."/>
            <person name="Coughlan A.Y."/>
            <person name="Deshpande S."/>
            <person name="Douglass A.P."/>
            <person name="Hanson S.J."/>
            <person name="Klenk H.-P."/>
            <person name="LaButti K.M."/>
            <person name="Lapidus A."/>
            <person name="Lindquist E.A."/>
            <person name="Lipzen A.M."/>
            <person name="Meier-Kolthoff J.P."/>
            <person name="Ohm R.A."/>
            <person name="Otillar R.P."/>
            <person name="Pangilinan J.L."/>
            <person name="Peng Y."/>
            <person name="Rokas A."/>
            <person name="Rosa C.A."/>
            <person name="Scheuner C."/>
            <person name="Sibirny A.A."/>
            <person name="Slot J.C."/>
            <person name="Stielow J.B."/>
            <person name="Sun H."/>
            <person name="Kurtzman C.P."/>
            <person name="Blackwell M."/>
            <person name="Grigoriev I.V."/>
            <person name="Jeffries T.W."/>
        </authorList>
    </citation>
    <scope>NUCLEOTIDE SEQUENCE [LARGE SCALE GENOMIC DNA]</scope>
    <source>
        <strain evidence="2 3">NRRL Y-11557</strain>
    </source>
</reference>
<organism evidence="2 3">
    <name type="scientific">Lipomyces starkeyi NRRL Y-11557</name>
    <dbReference type="NCBI Taxonomy" id="675824"/>
    <lineage>
        <taxon>Eukaryota</taxon>
        <taxon>Fungi</taxon>
        <taxon>Dikarya</taxon>
        <taxon>Ascomycota</taxon>
        <taxon>Saccharomycotina</taxon>
        <taxon>Lipomycetes</taxon>
        <taxon>Lipomycetales</taxon>
        <taxon>Lipomycetaceae</taxon>
        <taxon>Lipomyces</taxon>
    </lineage>
</organism>